<evidence type="ECO:0000256" key="5">
    <source>
        <dbReference type="ARBA" id="ARBA00023277"/>
    </source>
</evidence>
<dbReference type="PROSITE" id="PS00659">
    <property type="entry name" value="GLYCOSYL_HYDROL_F5"/>
    <property type="match status" value="1"/>
</dbReference>
<evidence type="ECO:0000313" key="13">
    <source>
        <dbReference type="Proteomes" id="UP000481153"/>
    </source>
</evidence>
<dbReference type="GO" id="GO:0005576">
    <property type="term" value="C:extracellular region"/>
    <property type="evidence" value="ECO:0007669"/>
    <property type="project" value="InterPro"/>
</dbReference>
<dbReference type="GO" id="GO:0030248">
    <property type="term" value="F:cellulose binding"/>
    <property type="evidence" value="ECO:0007669"/>
    <property type="project" value="InterPro"/>
</dbReference>
<evidence type="ECO:0000256" key="10">
    <source>
        <dbReference type="SAM" id="SignalP"/>
    </source>
</evidence>
<evidence type="ECO:0000256" key="1">
    <source>
        <dbReference type="ARBA" id="ARBA00005641"/>
    </source>
</evidence>
<dbReference type="Gene3D" id="3.20.20.80">
    <property type="entry name" value="Glycosidases"/>
    <property type="match status" value="1"/>
</dbReference>
<dbReference type="SMART" id="SM00236">
    <property type="entry name" value="fCBD"/>
    <property type="match status" value="1"/>
</dbReference>
<dbReference type="EMBL" id="VJMJ01000223">
    <property type="protein sequence ID" value="KAF0726179.1"/>
    <property type="molecule type" value="Genomic_DNA"/>
</dbReference>
<dbReference type="InterPro" id="IPR035971">
    <property type="entry name" value="CBD_sf"/>
</dbReference>
<dbReference type="GO" id="GO:0004553">
    <property type="term" value="F:hydrolase activity, hydrolyzing O-glycosyl compounds"/>
    <property type="evidence" value="ECO:0007669"/>
    <property type="project" value="InterPro"/>
</dbReference>
<comment type="similarity">
    <text evidence="1 8">Belongs to the glycosyl hydrolase 5 (cellulase A) family.</text>
</comment>
<organism evidence="12 13">
    <name type="scientific">Aphanomyces euteiches</name>
    <dbReference type="NCBI Taxonomy" id="100861"/>
    <lineage>
        <taxon>Eukaryota</taxon>
        <taxon>Sar</taxon>
        <taxon>Stramenopiles</taxon>
        <taxon>Oomycota</taxon>
        <taxon>Saprolegniomycetes</taxon>
        <taxon>Saprolegniales</taxon>
        <taxon>Verrucalvaceae</taxon>
        <taxon>Aphanomyces</taxon>
    </lineage>
</organism>
<evidence type="ECO:0000259" key="11">
    <source>
        <dbReference type="PROSITE" id="PS51164"/>
    </source>
</evidence>
<dbReference type="InterPro" id="IPR001547">
    <property type="entry name" value="Glyco_hydro_5"/>
</dbReference>
<dbReference type="PROSITE" id="PS00562">
    <property type="entry name" value="CBM1_1"/>
    <property type="match status" value="1"/>
</dbReference>
<dbReference type="AlphaFoldDB" id="A0A6G0WFH4"/>
<keyword evidence="7" id="KW-0624">Polysaccharide degradation</keyword>
<feature type="compositionally biased region" description="Low complexity" evidence="9">
    <location>
        <begin position="67"/>
        <end position="81"/>
    </location>
</feature>
<gene>
    <name evidence="12" type="ORF">Ae201684_015511</name>
</gene>
<feature type="domain" description="CBM1" evidence="11">
    <location>
        <begin position="20"/>
        <end position="56"/>
    </location>
</feature>
<evidence type="ECO:0000256" key="3">
    <source>
        <dbReference type="ARBA" id="ARBA00022801"/>
    </source>
</evidence>
<dbReference type="GO" id="GO:0030245">
    <property type="term" value="P:cellulose catabolic process"/>
    <property type="evidence" value="ECO:0007669"/>
    <property type="project" value="UniProtKB-KW"/>
</dbReference>
<dbReference type="PROSITE" id="PS51164">
    <property type="entry name" value="CBM1_2"/>
    <property type="match status" value="1"/>
</dbReference>
<dbReference type="SUPFAM" id="SSF57180">
    <property type="entry name" value="Cellulose-binding domain"/>
    <property type="match status" value="1"/>
</dbReference>
<keyword evidence="4" id="KW-0136">Cellulose degradation</keyword>
<evidence type="ECO:0000256" key="7">
    <source>
        <dbReference type="ARBA" id="ARBA00023326"/>
    </source>
</evidence>
<keyword evidence="5" id="KW-0119">Carbohydrate metabolism</keyword>
<sequence>MKIAVTIALVASSIAGVANAQVGAWGQCGGNNYAGSTACVSGYECHSYSEWYSQCIPGSGNTPSSNPTTAPKTTQPTTKPTAAPPSVPTVTPTQKPTPSTSKPQVSTPAPSQSTSKPTPVPVTPSSAPSANGQLTFKATVDGITLNGSPFLFKGANYFGLETDISVPHGLWGGGQSTTIAKIAAFLKNNGFNCVRLPFAVDAVLSNKAIDTTKTLSYFDVMDYTIKTFADNKIVILLDAHVLTASSGITELWYTSSADKDNFENAWKIVANRYKNTWNVVAADLKNEPHGSATWGSGNSATDWDKQALKIATTIQAIVPRWLIFVEGIAQSSRDQAAYPTFWGENLMDVQRAPITLPVADRLVYSAHVYSSDVSAQPYFSASNYPDNMPAIWDLHFGFVNKKYGPLVIGEWGGKFHSSSDIQWQKKFVSYLNQNSIGFFYWSVNPNSGDTEGLLENDWNTPRSDKLAVLATLKGTPIP</sequence>
<accession>A0A6G0WFH4</accession>
<dbReference type="VEuPathDB" id="FungiDB:AeMF1_021369"/>
<proteinExistence type="inferred from homology"/>
<comment type="caution">
    <text evidence="12">The sequence shown here is derived from an EMBL/GenBank/DDBJ whole genome shotgun (WGS) entry which is preliminary data.</text>
</comment>
<keyword evidence="6 8" id="KW-0326">Glycosidase</keyword>
<dbReference type="Pfam" id="PF00734">
    <property type="entry name" value="CBM_1"/>
    <property type="match status" value="1"/>
</dbReference>
<dbReference type="Pfam" id="PF00150">
    <property type="entry name" value="Cellulase"/>
    <property type="match status" value="1"/>
</dbReference>
<dbReference type="InterPro" id="IPR017853">
    <property type="entry name" value="GH"/>
</dbReference>
<evidence type="ECO:0000256" key="4">
    <source>
        <dbReference type="ARBA" id="ARBA00023001"/>
    </source>
</evidence>
<dbReference type="PANTHER" id="PTHR35923:SF2">
    <property type="entry name" value="ENDOGLUCANASE"/>
    <property type="match status" value="1"/>
</dbReference>
<dbReference type="Proteomes" id="UP000481153">
    <property type="component" value="Unassembled WGS sequence"/>
</dbReference>
<reference evidence="12 13" key="1">
    <citation type="submission" date="2019-07" db="EMBL/GenBank/DDBJ databases">
        <title>Genomics analysis of Aphanomyces spp. identifies a new class of oomycete effector associated with host adaptation.</title>
        <authorList>
            <person name="Gaulin E."/>
        </authorList>
    </citation>
    <scope>NUCLEOTIDE SEQUENCE [LARGE SCALE GENOMIC DNA]</scope>
    <source>
        <strain evidence="12 13">ATCC 201684</strain>
    </source>
</reference>
<feature type="signal peptide" evidence="10">
    <location>
        <begin position="1"/>
        <end position="20"/>
    </location>
</feature>
<feature type="compositionally biased region" description="Low complexity" evidence="9">
    <location>
        <begin position="88"/>
        <end position="130"/>
    </location>
</feature>
<keyword evidence="3 8" id="KW-0378">Hydrolase</keyword>
<evidence type="ECO:0000256" key="8">
    <source>
        <dbReference type="RuleBase" id="RU361153"/>
    </source>
</evidence>
<evidence type="ECO:0000256" key="9">
    <source>
        <dbReference type="SAM" id="MobiDB-lite"/>
    </source>
</evidence>
<keyword evidence="13" id="KW-1185">Reference proteome</keyword>
<dbReference type="InterPro" id="IPR018087">
    <property type="entry name" value="Glyco_hydro_5_CS"/>
</dbReference>
<dbReference type="InterPro" id="IPR000254">
    <property type="entry name" value="CBD"/>
</dbReference>
<feature type="region of interest" description="Disordered" evidence="9">
    <location>
        <begin position="60"/>
        <end position="131"/>
    </location>
</feature>
<dbReference type="PANTHER" id="PTHR35923">
    <property type="entry name" value="MAJOR EXTRACELLULAR ENDOGLUCANASE"/>
    <property type="match status" value="1"/>
</dbReference>
<feature type="chain" id="PRO_5026101703" description="CBM1 domain-containing protein" evidence="10">
    <location>
        <begin position="21"/>
        <end position="478"/>
    </location>
</feature>
<evidence type="ECO:0000313" key="12">
    <source>
        <dbReference type="EMBL" id="KAF0726179.1"/>
    </source>
</evidence>
<evidence type="ECO:0000256" key="6">
    <source>
        <dbReference type="ARBA" id="ARBA00023295"/>
    </source>
</evidence>
<protein>
    <recommendedName>
        <fullName evidence="11">CBM1 domain-containing protein</fullName>
    </recommendedName>
</protein>
<dbReference type="SUPFAM" id="SSF51445">
    <property type="entry name" value="(Trans)glycosidases"/>
    <property type="match status" value="1"/>
</dbReference>
<evidence type="ECO:0000256" key="2">
    <source>
        <dbReference type="ARBA" id="ARBA00022729"/>
    </source>
</evidence>
<name>A0A6G0WFH4_9STRA</name>
<keyword evidence="2 10" id="KW-0732">Signal</keyword>